<dbReference type="EMBL" id="KL197726">
    <property type="protein sequence ID" value="KDQ55180.1"/>
    <property type="molecule type" value="Genomic_DNA"/>
</dbReference>
<dbReference type="HOGENOM" id="CLU_047592_7_1_1"/>
<dbReference type="OrthoDB" id="2367075at2759"/>
<dbReference type="Proteomes" id="UP000027265">
    <property type="component" value="Unassembled WGS sequence"/>
</dbReference>
<evidence type="ECO:0000313" key="2">
    <source>
        <dbReference type="EMBL" id="KDQ55180.1"/>
    </source>
</evidence>
<dbReference type="Pfam" id="PF00651">
    <property type="entry name" value="BTB"/>
    <property type="match status" value="1"/>
</dbReference>
<evidence type="ECO:0000313" key="3">
    <source>
        <dbReference type="Proteomes" id="UP000027265"/>
    </source>
</evidence>
<dbReference type="PROSITE" id="PS50097">
    <property type="entry name" value="BTB"/>
    <property type="match status" value="1"/>
</dbReference>
<accession>A0A067PMZ9</accession>
<organism evidence="2 3">
    <name type="scientific">Jaapia argillacea MUCL 33604</name>
    <dbReference type="NCBI Taxonomy" id="933084"/>
    <lineage>
        <taxon>Eukaryota</taxon>
        <taxon>Fungi</taxon>
        <taxon>Dikarya</taxon>
        <taxon>Basidiomycota</taxon>
        <taxon>Agaricomycotina</taxon>
        <taxon>Agaricomycetes</taxon>
        <taxon>Agaricomycetidae</taxon>
        <taxon>Jaapiales</taxon>
        <taxon>Jaapiaceae</taxon>
        <taxon>Jaapia</taxon>
    </lineage>
</organism>
<reference evidence="3" key="1">
    <citation type="journal article" date="2014" name="Proc. Natl. Acad. Sci. U.S.A.">
        <title>Extensive sampling of basidiomycete genomes demonstrates inadequacy of the white-rot/brown-rot paradigm for wood decay fungi.</title>
        <authorList>
            <person name="Riley R."/>
            <person name="Salamov A.A."/>
            <person name="Brown D.W."/>
            <person name="Nagy L.G."/>
            <person name="Floudas D."/>
            <person name="Held B.W."/>
            <person name="Levasseur A."/>
            <person name="Lombard V."/>
            <person name="Morin E."/>
            <person name="Otillar R."/>
            <person name="Lindquist E.A."/>
            <person name="Sun H."/>
            <person name="LaButti K.M."/>
            <person name="Schmutz J."/>
            <person name="Jabbour D."/>
            <person name="Luo H."/>
            <person name="Baker S.E."/>
            <person name="Pisabarro A.G."/>
            <person name="Walton J.D."/>
            <person name="Blanchette R.A."/>
            <person name="Henrissat B."/>
            <person name="Martin F."/>
            <person name="Cullen D."/>
            <person name="Hibbett D.S."/>
            <person name="Grigoriev I.V."/>
        </authorList>
    </citation>
    <scope>NUCLEOTIDE SEQUENCE [LARGE SCALE GENOMIC DNA]</scope>
    <source>
        <strain evidence="3">MUCL 33604</strain>
    </source>
</reference>
<protein>
    <recommendedName>
        <fullName evidence="1">BTB domain-containing protein</fullName>
    </recommendedName>
</protein>
<name>A0A067PMZ9_9AGAM</name>
<keyword evidence="3" id="KW-1185">Reference proteome</keyword>
<dbReference type="InterPro" id="IPR000210">
    <property type="entry name" value="BTB/POZ_dom"/>
</dbReference>
<dbReference type="InterPro" id="IPR011333">
    <property type="entry name" value="SKP1/BTB/POZ_sf"/>
</dbReference>
<proteinExistence type="predicted"/>
<dbReference type="SUPFAM" id="SSF54695">
    <property type="entry name" value="POZ domain"/>
    <property type="match status" value="1"/>
</dbReference>
<evidence type="ECO:0000259" key="1">
    <source>
        <dbReference type="PROSITE" id="PS50097"/>
    </source>
</evidence>
<gene>
    <name evidence="2" type="ORF">JAAARDRAFT_343722</name>
</gene>
<feature type="domain" description="BTB" evidence="1">
    <location>
        <begin position="17"/>
        <end position="91"/>
    </location>
</feature>
<sequence>MSAVHKRHPTYYFENEGNVVFLVEKTLFKVHRYFLQRDSQVFHDMFSCPHEPGSEAEGLSDERPIHIPQIKSNDFEALLWVYYHFLVERTESTAERWASTLRLSHMYQMTSIKELAIAQLKRFDAPITFILIGRETETEELVQRGYVTVACRKLGLEPEEAEQMGLREVVNVMRFALWAHSLEPDEKLQAIDLDKPGVMDVRRFGTSLGYATSVRAMVHDCILLPAVEFSF</sequence>
<dbReference type="Gene3D" id="3.30.710.10">
    <property type="entry name" value="Potassium Channel Kv1.1, Chain A"/>
    <property type="match status" value="1"/>
</dbReference>
<dbReference type="InParanoid" id="A0A067PMZ9"/>
<dbReference type="STRING" id="933084.A0A067PMZ9"/>
<dbReference type="SMART" id="SM00225">
    <property type="entry name" value="BTB"/>
    <property type="match status" value="1"/>
</dbReference>
<dbReference type="AlphaFoldDB" id="A0A067PMZ9"/>
<dbReference type="CDD" id="cd18186">
    <property type="entry name" value="BTB_POZ_ZBTB_KLHL-like"/>
    <property type="match status" value="1"/>
</dbReference>